<reference evidence="2" key="1">
    <citation type="journal article" date="2019" name="Int. J. Syst. Evol. Microbiol.">
        <title>The Global Catalogue of Microorganisms (GCM) 10K type strain sequencing project: providing services to taxonomists for standard genome sequencing and annotation.</title>
        <authorList>
            <consortium name="The Broad Institute Genomics Platform"/>
            <consortium name="The Broad Institute Genome Sequencing Center for Infectious Disease"/>
            <person name="Wu L."/>
            <person name="Ma J."/>
        </authorList>
    </citation>
    <scope>NUCLEOTIDE SEQUENCE [LARGE SCALE GENOMIC DNA]</scope>
    <source>
        <strain evidence="2">CCUG 54522</strain>
    </source>
</reference>
<dbReference type="Proteomes" id="UP001596135">
    <property type="component" value="Unassembled WGS sequence"/>
</dbReference>
<proteinExistence type="predicted"/>
<dbReference type="Gene3D" id="1.25.40.10">
    <property type="entry name" value="Tetratricopeptide repeat domain"/>
    <property type="match status" value="1"/>
</dbReference>
<dbReference type="SUPFAM" id="SSF48452">
    <property type="entry name" value="TPR-like"/>
    <property type="match status" value="1"/>
</dbReference>
<dbReference type="RefSeq" id="WP_379157964.1">
    <property type="nucleotide sequence ID" value="NZ_JBHSRJ010000008.1"/>
</dbReference>
<protein>
    <submittedName>
        <fullName evidence="1">Tetratricopeptide repeat protein</fullName>
    </submittedName>
</protein>
<evidence type="ECO:0000313" key="2">
    <source>
        <dbReference type="Proteomes" id="UP001596135"/>
    </source>
</evidence>
<keyword evidence="2" id="KW-1185">Reference proteome</keyword>
<dbReference type="Pfam" id="PF14559">
    <property type="entry name" value="TPR_19"/>
    <property type="match status" value="1"/>
</dbReference>
<accession>A0ABW1LPK3</accession>
<dbReference type="InterPro" id="IPR011990">
    <property type="entry name" value="TPR-like_helical_dom_sf"/>
</dbReference>
<dbReference type="EMBL" id="JBHSRJ010000008">
    <property type="protein sequence ID" value="MFC6045207.1"/>
    <property type="molecule type" value="Genomic_DNA"/>
</dbReference>
<sequence length="139" mass="15485">MDDDMLPTPPVVFPGQTTAPESAFRTAYDLLERRAAREALEVLEPALEADPDNAGLLTLRAWAYLIRVQLQRAEADLERLVADNPTDDWAQHALGRCLERQGRHAEALPHLRLAAAMSGDWDHGLAVLRVAERLKPTDE</sequence>
<comment type="caution">
    <text evidence="1">The sequence shown here is derived from an EMBL/GenBank/DDBJ whole genome shotgun (WGS) entry which is preliminary data.</text>
</comment>
<name>A0ABW1LPK3_9ACTN</name>
<organism evidence="1 2">
    <name type="scientific">Nocardioides hankookensis</name>
    <dbReference type="NCBI Taxonomy" id="443157"/>
    <lineage>
        <taxon>Bacteria</taxon>
        <taxon>Bacillati</taxon>
        <taxon>Actinomycetota</taxon>
        <taxon>Actinomycetes</taxon>
        <taxon>Propionibacteriales</taxon>
        <taxon>Nocardioidaceae</taxon>
        <taxon>Nocardioides</taxon>
    </lineage>
</organism>
<evidence type="ECO:0000313" key="1">
    <source>
        <dbReference type="EMBL" id="MFC6045207.1"/>
    </source>
</evidence>
<gene>
    <name evidence="1" type="ORF">ACFPYL_19110</name>
</gene>